<dbReference type="InterPro" id="IPR011006">
    <property type="entry name" value="CheY-like_superfamily"/>
</dbReference>
<dbReference type="Proteomes" id="UP000005808">
    <property type="component" value="Unassembled WGS sequence"/>
</dbReference>
<protein>
    <submittedName>
        <fullName evidence="2">Response regulator receiver:ANTAR</fullName>
    </submittedName>
</protein>
<dbReference type="EMBL" id="AHJE01000086">
    <property type="protein sequence ID" value="EHP39622.1"/>
    <property type="molecule type" value="Genomic_DNA"/>
</dbReference>
<dbReference type="Pfam" id="PF03861">
    <property type="entry name" value="ANTAR"/>
    <property type="match status" value="1"/>
</dbReference>
<accession>H1SCX6</accession>
<dbReference type="InterPro" id="IPR036388">
    <property type="entry name" value="WH-like_DNA-bd_sf"/>
</dbReference>
<dbReference type="PROSITE" id="PS50921">
    <property type="entry name" value="ANTAR"/>
    <property type="match status" value="1"/>
</dbReference>
<name>H1SCX6_9BURK</name>
<dbReference type="SUPFAM" id="SSF52172">
    <property type="entry name" value="CheY-like"/>
    <property type="match status" value="1"/>
</dbReference>
<reference evidence="2 3" key="1">
    <citation type="journal article" date="2012" name="J. Bacteriol.">
        <title>De Novo Genome Project of Cupriavidus basilensis OR16.</title>
        <authorList>
            <person name="Cserhati M."/>
            <person name="Kriszt B."/>
            <person name="Szoboszlay S."/>
            <person name="Toth A."/>
            <person name="Szabo I."/>
            <person name="Tancsics A."/>
            <person name="Nagy I."/>
            <person name="Horvath B."/>
            <person name="Nagy I."/>
            <person name="Kukolya J."/>
        </authorList>
    </citation>
    <scope>NUCLEOTIDE SEQUENCE [LARGE SCALE GENOMIC DNA]</scope>
    <source>
        <strain evidence="2 3">OR16</strain>
    </source>
</reference>
<dbReference type="GO" id="GO:0003723">
    <property type="term" value="F:RNA binding"/>
    <property type="evidence" value="ECO:0007669"/>
    <property type="project" value="InterPro"/>
</dbReference>
<evidence type="ECO:0000313" key="2">
    <source>
        <dbReference type="EMBL" id="EHP39622.1"/>
    </source>
</evidence>
<organism evidence="2 3">
    <name type="scientific">Cupriavidus basilensis OR16</name>
    <dbReference type="NCBI Taxonomy" id="1127483"/>
    <lineage>
        <taxon>Bacteria</taxon>
        <taxon>Pseudomonadati</taxon>
        <taxon>Pseudomonadota</taxon>
        <taxon>Betaproteobacteria</taxon>
        <taxon>Burkholderiales</taxon>
        <taxon>Burkholderiaceae</taxon>
        <taxon>Cupriavidus</taxon>
    </lineage>
</organism>
<feature type="domain" description="ANTAR" evidence="1">
    <location>
        <begin position="1"/>
        <end position="34"/>
    </location>
</feature>
<dbReference type="PATRIC" id="fig|1127483.3.peg.6080"/>
<evidence type="ECO:0000259" key="1">
    <source>
        <dbReference type="PROSITE" id="PS50921"/>
    </source>
</evidence>
<dbReference type="Gene3D" id="1.10.10.10">
    <property type="entry name" value="Winged helix-like DNA-binding domain superfamily/Winged helix DNA-binding domain"/>
    <property type="match status" value="1"/>
</dbReference>
<dbReference type="InterPro" id="IPR005561">
    <property type="entry name" value="ANTAR"/>
</dbReference>
<evidence type="ECO:0000313" key="3">
    <source>
        <dbReference type="Proteomes" id="UP000005808"/>
    </source>
</evidence>
<sequence length="38" mass="4440">MKERGMTEDEAYKRLQTMAMERGIKVVEPAWSVIDLIN</sequence>
<dbReference type="AlphaFoldDB" id="H1SCX6"/>
<gene>
    <name evidence="2" type="ORF">OR16_30454</name>
</gene>
<comment type="caution">
    <text evidence="2">The sequence shown here is derived from an EMBL/GenBank/DDBJ whole genome shotgun (WGS) entry which is preliminary data.</text>
</comment>
<proteinExistence type="predicted"/>